<dbReference type="InterPro" id="IPR006683">
    <property type="entry name" value="Thioestr_dom"/>
</dbReference>
<feature type="domain" description="Thioesterase" evidence="3">
    <location>
        <begin position="27"/>
        <end position="109"/>
    </location>
</feature>
<dbReference type="PIRSF" id="PIRSF003230">
    <property type="entry name" value="YbgC"/>
    <property type="match status" value="1"/>
</dbReference>
<dbReference type="NCBIfam" id="TIGR00051">
    <property type="entry name" value="YbgC/FadM family acyl-CoA thioesterase"/>
    <property type="match status" value="1"/>
</dbReference>
<dbReference type="Gene3D" id="3.10.129.10">
    <property type="entry name" value="Hotdog Thioesterase"/>
    <property type="match status" value="1"/>
</dbReference>
<dbReference type="RefSeq" id="WP_010393703.1">
    <property type="nucleotide sequence ID" value="NZ_BSFH01000031.1"/>
</dbReference>
<dbReference type="SUPFAM" id="SSF54637">
    <property type="entry name" value="Thioesterase/thiol ester dehydrase-isomerase"/>
    <property type="match status" value="1"/>
</dbReference>
<evidence type="ECO:0000256" key="1">
    <source>
        <dbReference type="ARBA" id="ARBA00005953"/>
    </source>
</evidence>
<evidence type="ECO:0000259" key="3">
    <source>
        <dbReference type="Pfam" id="PF03061"/>
    </source>
</evidence>
<dbReference type="Proteomes" id="UP001143349">
    <property type="component" value="Unassembled WGS sequence"/>
</dbReference>
<organism evidence="4 5">
    <name type="scientific">Paracoccus kondratievae</name>
    <dbReference type="NCBI Taxonomy" id="135740"/>
    <lineage>
        <taxon>Bacteria</taxon>
        <taxon>Pseudomonadati</taxon>
        <taxon>Pseudomonadota</taxon>
        <taxon>Alphaproteobacteria</taxon>
        <taxon>Rhodobacterales</taxon>
        <taxon>Paracoccaceae</taxon>
        <taxon>Paracoccus</taxon>
    </lineage>
</organism>
<keyword evidence="2" id="KW-0378">Hydrolase</keyword>
<dbReference type="PROSITE" id="PS01328">
    <property type="entry name" value="4HBCOA_THIOESTERASE"/>
    <property type="match status" value="1"/>
</dbReference>
<dbReference type="InterPro" id="IPR008272">
    <property type="entry name" value="HB-CoA_thioesterase_AS"/>
</dbReference>
<reference evidence="4" key="1">
    <citation type="journal article" date="2014" name="Int. J. Syst. Evol. Microbiol.">
        <title>Complete genome sequence of Corynebacterium casei LMG S-19264T (=DSM 44701T), isolated from a smear-ripened cheese.</title>
        <authorList>
            <consortium name="US DOE Joint Genome Institute (JGI-PGF)"/>
            <person name="Walter F."/>
            <person name="Albersmeier A."/>
            <person name="Kalinowski J."/>
            <person name="Ruckert C."/>
        </authorList>
    </citation>
    <scope>NUCLEOTIDE SEQUENCE</scope>
    <source>
        <strain evidence="4">VKM B-2222</strain>
    </source>
</reference>
<dbReference type="InterPro" id="IPR006684">
    <property type="entry name" value="YbgC/YbaW"/>
</dbReference>
<evidence type="ECO:0000256" key="2">
    <source>
        <dbReference type="ARBA" id="ARBA00022801"/>
    </source>
</evidence>
<keyword evidence="5" id="KW-1185">Reference proteome</keyword>
<dbReference type="AlphaFoldDB" id="A0AAD3NZR9"/>
<evidence type="ECO:0000313" key="5">
    <source>
        <dbReference type="Proteomes" id="UP001143349"/>
    </source>
</evidence>
<dbReference type="PANTHER" id="PTHR31793">
    <property type="entry name" value="4-HYDROXYBENZOYL-COA THIOESTERASE FAMILY MEMBER"/>
    <property type="match status" value="1"/>
</dbReference>
<dbReference type="EMBL" id="BSFH01000031">
    <property type="protein sequence ID" value="GLK64932.1"/>
    <property type="molecule type" value="Genomic_DNA"/>
</dbReference>
<dbReference type="InterPro" id="IPR050563">
    <property type="entry name" value="4-hydroxybenzoyl-CoA_TE"/>
</dbReference>
<dbReference type="CDD" id="cd00586">
    <property type="entry name" value="4HBT"/>
    <property type="match status" value="1"/>
</dbReference>
<gene>
    <name evidence="4" type="ORF">GCM10017635_24030</name>
</gene>
<dbReference type="InterPro" id="IPR029069">
    <property type="entry name" value="HotDog_dom_sf"/>
</dbReference>
<comment type="caution">
    <text evidence="4">The sequence shown here is derived from an EMBL/GenBank/DDBJ whole genome shotgun (WGS) entry which is preliminary data.</text>
</comment>
<comment type="similarity">
    <text evidence="1">Belongs to the 4-hydroxybenzoyl-CoA thioesterase family.</text>
</comment>
<evidence type="ECO:0000313" key="4">
    <source>
        <dbReference type="EMBL" id="GLK64932.1"/>
    </source>
</evidence>
<protein>
    <submittedName>
        <fullName evidence="4">4-hydroxybenzoyl-CoA thioesterase</fullName>
    </submittedName>
</protein>
<dbReference type="PANTHER" id="PTHR31793:SF37">
    <property type="entry name" value="ACYL-COA THIOESTER HYDROLASE YBGC"/>
    <property type="match status" value="1"/>
</dbReference>
<proteinExistence type="inferred from homology"/>
<sequence length="144" mass="16284">MPSTSPVQAENVFVQTYRVYYAETDAGGIVYHSKYMEFAERSRSELLRHVGYPLVSAEGGQFVARNASISWQRPARLDDLIRCESSVIAIRGASLRIRHAFYRDKEMLVQIEIELAHINAQMRAARIPAALIEKLSPYLADSPL</sequence>
<accession>A0AAD3NZR9</accession>
<dbReference type="GO" id="GO:0047617">
    <property type="term" value="F:fatty acyl-CoA hydrolase activity"/>
    <property type="evidence" value="ECO:0007669"/>
    <property type="project" value="TreeGrafter"/>
</dbReference>
<dbReference type="Pfam" id="PF03061">
    <property type="entry name" value="4HBT"/>
    <property type="match status" value="1"/>
</dbReference>
<name>A0AAD3NZR9_9RHOB</name>
<reference evidence="4" key="2">
    <citation type="submission" date="2023-01" db="EMBL/GenBank/DDBJ databases">
        <authorList>
            <person name="Sun Q."/>
            <person name="Evtushenko L."/>
        </authorList>
    </citation>
    <scope>NUCLEOTIDE SEQUENCE</scope>
    <source>
        <strain evidence="4">VKM B-2222</strain>
    </source>
</reference>